<feature type="domain" description="TPM" evidence="3">
    <location>
        <begin position="41"/>
        <end position="162"/>
    </location>
</feature>
<reference evidence="4 5" key="1">
    <citation type="submission" date="2017-03" db="EMBL/GenBank/DDBJ databases">
        <title>Complete genome sequence of Candidatus 'Thiodictyon syntrophicum' sp. nov. strain Cad16T, a photolithoautotroph purple sulfur bacterium isolated from an alpine meromictic lake.</title>
        <authorList>
            <person name="Luedin S.M."/>
            <person name="Pothier J.F."/>
            <person name="Danza F."/>
            <person name="Storelli N."/>
            <person name="Wittwer M."/>
            <person name="Tonolla M."/>
        </authorList>
    </citation>
    <scope>NUCLEOTIDE SEQUENCE [LARGE SCALE GENOMIC DNA]</scope>
    <source>
        <strain evidence="4 5">Cad16T</strain>
        <plasmid evidence="5">Plasmid pts417</plasmid>
    </source>
</reference>
<evidence type="ECO:0000259" key="3">
    <source>
        <dbReference type="Pfam" id="PF04536"/>
    </source>
</evidence>
<keyword evidence="2" id="KW-0472">Membrane</keyword>
<geneLocation type="plasmid" evidence="5">
    <name>pts417</name>
</geneLocation>
<keyword evidence="5" id="KW-1185">Reference proteome</keyword>
<dbReference type="PANTHER" id="PTHR30373:SF2">
    <property type="entry name" value="UPF0603 PROTEIN YGCG"/>
    <property type="match status" value="1"/>
</dbReference>
<protein>
    <recommendedName>
        <fullName evidence="3">TPM domain-containing protein</fullName>
    </recommendedName>
</protein>
<feature type="transmembrane region" description="Helical" evidence="2">
    <location>
        <begin position="182"/>
        <end position="203"/>
    </location>
</feature>
<organism evidence="4 5">
    <name type="scientific">Candidatus Thiodictyon syntrophicum</name>
    <dbReference type="NCBI Taxonomy" id="1166950"/>
    <lineage>
        <taxon>Bacteria</taxon>
        <taxon>Pseudomonadati</taxon>
        <taxon>Pseudomonadota</taxon>
        <taxon>Gammaproteobacteria</taxon>
        <taxon>Chromatiales</taxon>
        <taxon>Chromatiaceae</taxon>
        <taxon>Thiodictyon</taxon>
    </lineage>
</organism>
<keyword evidence="2" id="KW-0812">Transmembrane</keyword>
<dbReference type="KEGG" id="tsy:THSYN_29570"/>
<keyword evidence="2" id="KW-1133">Transmembrane helix</keyword>
<dbReference type="InterPro" id="IPR007621">
    <property type="entry name" value="TPM_dom"/>
</dbReference>
<dbReference type="RefSeq" id="WP_100922735.1">
    <property type="nucleotide sequence ID" value="NZ_CP020371.1"/>
</dbReference>
<dbReference type="Pfam" id="PF04536">
    <property type="entry name" value="TPM_phosphatase"/>
    <property type="match status" value="1"/>
</dbReference>
<feature type="region of interest" description="Disordered" evidence="1">
    <location>
        <begin position="253"/>
        <end position="311"/>
    </location>
</feature>
<keyword evidence="4" id="KW-0614">Plasmid</keyword>
<dbReference type="Proteomes" id="UP000232638">
    <property type="component" value="Plasmid pTs417"/>
</dbReference>
<gene>
    <name evidence="4" type="ORF">THSYN_29570</name>
</gene>
<evidence type="ECO:0000313" key="4">
    <source>
        <dbReference type="EMBL" id="AUB85083.1"/>
    </source>
</evidence>
<evidence type="ECO:0000256" key="1">
    <source>
        <dbReference type="SAM" id="MobiDB-lite"/>
    </source>
</evidence>
<dbReference type="Gene3D" id="3.10.310.50">
    <property type="match status" value="1"/>
</dbReference>
<accession>A0A2K8UHM3</accession>
<dbReference type="EMBL" id="CP020371">
    <property type="protein sequence ID" value="AUB85083.1"/>
    <property type="molecule type" value="Genomic_DNA"/>
</dbReference>
<evidence type="ECO:0000256" key="2">
    <source>
        <dbReference type="SAM" id="Phobius"/>
    </source>
</evidence>
<dbReference type="AlphaFoldDB" id="A0A2K8UHM3"/>
<feature type="compositionally biased region" description="Gly residues" evidence="1">
    <location>
        <begin position="273"/>
        <end position="311"/>
    </location>
</feature>
<feature type="transmembrane region" description="Helical" evidence="2">
    <location>
        <begin position="232"/>
        <end position="249"/>
    </location>
</feature>
<feature type="compositionally biased region" description="Basic and acidic residues" evidence="1">
    <location>
        <begin position="258"/>
        <end position="267"/>
    </location>
</feature>
<evidence type="ECO:0000313" key="5">
    <source>
        <dbReference type="Proteomes" id="UP000232638"/>
    </source>
</evidence>
<name>A0A2K8UHM3_9GAMM</name>
<dbReference type="OrthoDB" id="9810918at2"/>
<sequence length="311" mass="32519">MPRPWLPGRWPLLLLWGWWWALAAVPTQAEVAVPPLRSHLTDLTQTLTAQQQQAIEHDLAELQARKGAQIAVLIVPSTQSESIEQYARRILDAWQLGRKGVDDGALLLVAKDDRRLRIETQYGLEGVIPDATAKRIMVEDITPALKRGDFYGGIAAGLGRMIGLVDGEPLPPPPPPKQDPDWSSIEDLLAVLVFAVVFVAGALRALLGELFGAAAAGAVVGLGLWLSVGSLILAGAGAMAAFLIVLLGRRNRRGRGGSRRDKGRQRPSDWGWWSGGGGFSGGGNSGGGGSSGGGFSGGGGSGGGGGASDSW</sequence>
<dbReference type="PANTHER" id="PTHR30373">
    <property type="entry name" value="UPF0603 PROTEIN YGCG"/>
    <property type="match status" value="1"/>
</dbReference>
<proteinExistence type="predicted"/>